<reference evidence="1" key="1">
    <citation type="submission" date="2020-10" db="EMBL/GenBank/DDBJ databases">
        <authorList>
            <person name="Abbas A."/>
            <person name="Razzaq R."/>
            <person name="Waqas M."/>
            <person name="Abbas N."/>
            <person name="Nielsen T.K."/>
            <person name="Hansen L.H."/>
            <person name="Hussain S."/>
            <person name="Shahid M."/>
        </authorList>
    </citation>
    <scope>NUCLEOTIDE SEQUENCE</scope>
    <source>
        <strain evidence="1">S14</strain>
    </source>
</reference>
<name>A0ABU1DJF4_9HYPH</name>
<dbReference type="RefSeq" id="WP_309393866.1">
    <property type="nucleotide sequence ID" value="NZ_JADBEO010000045.1"/>
</dbReference>
<dbReference type="EMBL" id="JADBEO010000045">
    <property type="protein sequence ID" value="MDR4308264.1"/>
    <property type="molecule type" value="Genomic_DNA"/>
</dbReference>
<proteinExistence type="predicted"/>
<evidence type="ECO:0000313" key="1">
    <source>
        <dbReference type="EMBL" id="MDR4308264.1"/>
    </source>
</evidence>
<protein>
    <submittedName>
        <fullName evidence="1">Uncharacterized protein</fullName>
    </submittedName>
</protein>
<evidence type="ECO:0000313" key="2">
    <source>
        <dbReference type="Proteomes" id="UP001181622"/>
    </source>
</evidence>
<gene>
    <name evidence="1" type="ORF">IHQ68_16725</name>
</gene>
<organism evidence="1 2">
    <name type="scientific">Chelatococcus sambhunathii</name>
    <dbReference type="NCBI Taxonomy" id="363953"/>
    <lineage>
        <taxon>Bacteria</taxon>
        <taxon>Pseudomonadati</taxon>
        <taxon>Pseudomonadota</taxon>
        <taxon>Alphaproteobacteria</taxon>
        <taxon>Hyphomicrobiales</taxon>
        <taxon>Chelatococcaceae</taxon>
        <taxon>Chelatococcus</taxon>
    </lineage>
</organism>
<keyword evidence="2" id="KW-1185">Reference proteome</keyword>
<accession>A0ABU1DJF4</accession>
<dbReference type="Proteomes" id="UP001181622">
    <property type="component" value="Unassembled WGS sequence"/>
</dbReference>
<comment type="caution">
    <text evidence="1">The sequence shown here is derived from an EMBL/GenBank/DDBJ whole genome shotgun (WGS) entry which is preliminary data.</text>
</comment>
<sequence>MSIVAPTAQDALLLADDFERRGIPPMVSELDGTPLTRLDLELMIAAQSSAKRADA</sequence>